<dbReference type="InterPro" id="IPR011676">
    <property type="entry name" value="DUF1618"/>
</dbReference>
<dbReference type="OrthoDB" id="685097at2759"/>
<feature type="region of interest" description="Disordered" evidence="1">
    <location>
        <begin position="435"/>
        <end position="459"/>
    </location>
</feature>
<gene>
    <name evidence="3" type="ORF">EJB05_54666</name>
</gene>
<comment type="caution">
    <text evidence="3">The sequence shown here is derived from an EMBL/GenBank/DDBJ whole genome shotgun (WGS) entry which is preliminary data.</text>
</comment>
<dbReference type="AlphaFoldDB" id="A0A5J9SLR4"/>
<feature type="domain" description="DUF1618" evidence="2">
    <location>
        <begin position="246"/>
        <end position="365"/>
    </location>
</feature>
<keyword evidence="4" id="KW-1185">Reference proteome</keyword>
<dbReference type="EMBL" id="RWGY01000656">
    <property type="protein sequence ID" value="TVT99925.1"/>
    <property type="molecule type" value="Genomic_DNA"/>
</dbReference>
<accession>A0A5J9SLR4</accession>
<evidence type="ECO:0000256" key="1">
    <source>
        <dbReference type="SAM" id="MobiDB-lite"/>
    </source>
</evidence>
<evidence type="ECO:0000259" key="2">
    <source>
        <dbReference type="Pfam" id="PF07762"/>
    </source>
</evidence>
<dbReference type="Proteomes" id="UP000324897">
    <property type="component" value="Unassembled WGS sequence"/>
</dbReference>
<dbReference type="PANTHER" id="PTHR33074:SF124">
    <property type="entry name" value="DUF1618 DOMAIN-CONTAINING PROTEIN"/>
    <property type="match status" value="1"/>
</dbReference>
<reference evidence="3 4" key="1">
    <citation type="journal article" date="2019" name="Sci. Rep.">
        <title>A high-quality genome of Eragrostis curvula grass provides insights into Poaceae evolution and supports new strategies to enhance forage quality.</title>
        <authorList>
            <person name="Carballo J."/>
            <person name="Santos B.A.C.M."/>
            <person name="Zappacosta D."/>
            <person name="Garbus I."/>
            <person name="Selva J.P."/>
            <person name="Gallo C.A."/>
            <person name="Diaz A."/>
            <person name="Albertini E."/>
            <person name="Caccamo M."/>
            <person name="Echenique V."/>
        </authorList>
    </citation>
    <scope>NUCLEOTIDE SEQUENCE [LARGE SCALE GENOMIC DNA]</scope>
    <source>
        <strain evidence="4">cv. Victoria</strain>
        <tissue evidence="3">Leaf</tissue>
    </source>
</reference>
<name>A0A5J9SLR4_9POAL</name>
<dbReference type="Pfam" id="PF07762">
    <property type="entry name" value="DUF1618"/>
    <property type="match status" value="1"/>
</dbReference>
<organism evidence="3 4">
    <name type="scientific">Eragrostis curvula</name>
    <name type="common">weeping love grass</name>
    <dbReference type="NCBI Taxonomy" id="38414"/>
    <lineage>
        <taxon>Eukaryota</taxon>
        <taxon>Viridiplantae</taxon>
        <taxon>Streptophyta</taxon>
        <taxon>Embryophyta</taxon>
        <taxon>Tracheophyta</taxon>
        <taxon>Spermatophyta</taxon>
        <taxon>Magnoliopsida</taxon>
        <taxon>Liliopsida</taxon>
        <taxon>Poales</taxon>
        <taxon>Poaceae</taxon>
        <taxon>PACMAD clade</taxon>
        <taxon>Chloridoideae</taxon>
        <taxon>Eragrostideae</taxon>
        <taxon>Eragrostidinae</taxon>
        <taxon>Eragrostis</taxon>
    </lineage>
</organism>
<protein>
    <recommendedName>
        <fullName evidence="2">DUF1618 domain-containing protein</fullName>
    </recommendedName>
</protein>
<dbReference type="PANTHER" id="PTHR33074">
    <property type="entry name" value="EXPRESSED PROTEIN-RELATED"/>
    <property type="match status" value="1"/>
</dbReference>
<dbReference type="Gramene" id="TVT99925">
    <property type="protein sequence ID" value="TVT99925"/>
    <property type="gene ID" value="EJB05_54666"/>
</dbReference>
<feature type="non-terminal residue" evidence="3">
    <location>
        <position position="1"/>
    </location>
</feature>
<evidence type="ECO:0000313" key="4">
    <source>
        <dbReference type="Proteomes" id="UP000324897"/>
    </source>
</evidence>
<sequence>MTNPSSRRKRANHERRAAAGAVASYPPSVLLYFWGQHEDDTGSCSAAEAKTMAAARTTAGEPIRVSFRFAAPPEVSRLLIGFPGGSPEKHGWPNVMAAQGDSVLFQISLGKEYPEDTNDHFIYNAGVASGPNPRPPTLSLLPPYYLTEKELARGYYRHGRPTHPICRYLDPKATGLARRGEDEFVLAELKIVDMSDYKTGGELLRLRSGKWSVERPMITSHGRNKPKLAYWEGSTVFALRDGLLCWVDITCGLFFSNVFDEIPELQYVPLPVKLGDVCVTSGGSTVKCVKISPRCCCGGKGATKCRHSRHSYTIQTWMLRLDDMVWVMDGIVDSTEIWGLDGYKDLPRVPLVCPVVSLDHPHIICFEVCEQYAKKKGDPTVWLIVLDLKSKAVLSACRSHNGGYGRSIERYMISTAISDYFNLYPCSNDSSSMSKSHLNFVEPPTKKSRPNNDESSGQYSCKTHVDHVIQVSEILKVLKEIPSYGLADGDMPKVISILSDDNGRRFRSLLNLPVRLRKNWLLMEMKANEA</sequence>
<proteinExistence type="predicted"/>
<evidence type="ECO:0000313" key="3">
    <source>
        <dbReference type="EMBL" id="TVT99925.1"/>
    </source>
</evidence>